<accession>A0A6N2AN57</accession>
<evidence type="ECO:0000313" key="1">
    <source>
        <dbReference type="EMBL" id="TMW82611.1"/>
    </source>
</evidence>
<protein>
    <submittedName>
        <fullName evidence="1">Uncharacterized protein</fullName>
    </submittedName>
</protein>
<name>A0A6N2AN57_SOLCI</name>
<sequence>MAVRANRMHRQGLDGRPQKRLTFLTSESESSKKWFAIAHENHLSGGYARFRARLTLKMGRIGCEGEPDP</sequence>
<reference evidence="1" key="1">
    <citation type="submission" date="2019-05" db="EMBL/GenBank/DDBJ databases">
        <title>The de novo reference genome and transcriptome assemblies of the wild tomato species Solanum chilense.</title>
        <authorList>
            <person name="Stam R."/>
            <person name="Nosenko T."/>
            <person name="Hoerger A.C."/>
            <person name="Stephan W."/>
            <person name="Seidel M.A."/>
            <person name="Kuhn J.M.M."/>
            <person name="Haberer G."/>
            <person name="Tellier A."/>
        </authorList>
    </citation>
    <scope>NUCLEOTIDE SEQUENCE</scope>
    <source>
        <tissue evidence="1">Mature leaves</tissue>
    </source>
</reference>
<comment type="caution">
    <text evidence="1">The sequence shown here is derived from an EMBL/GenBank/DDBJ whole genome shotgun (WGS) entry which is preliminary data.</text>
</comment>
<proteinExistence type="predicted"/>
<organism evidence="1">
    <name type="scientific">Solanum chilense</name>
    <name type="common">Tomato</name>
    <name type="synonym">Lycopersicon chilense</name>
    <dbReference type="NCBI Taxonomy" id="4083"/>
    <lineage>
        <taxon>Eukaryota</taxon>
        <taxon>Viridiplantae</taxon>
        <taxon>Streptophyta</taxon>
        <taxon>Embryophyta</taxon>
        <taxon>Tracheophyta</taxon>
        <taxon>Spermatophyta</taxon>
        <taxon>Magnoliopsida</taxon>
        <taxon>eudicotyledons</taxon>
        <taxon>Gunneridae</taxon>
        <taxon>Pentapetalae</taxon>
        <taxon>asterids</taxon>
        <taxon>lamiids</taxon>
        <taxon>Solanales</taxon>
        <taxon>Solanaceae</taxon>
        <taxon>Solanoideae</taxon>
        <taxon>Solaneae</taxon>
        <taxon>Solanum</taxon>
        <taxon>Solanum subgen. Lycopersicon</taxon>
    </lineage>
</organism>
<dbReference type="AlphaFoldDB" id="A0A6N2AN57"/>
<gene>
    <name evidence="1" type="ORF">EJD97_005527</name>
</gene>
<dbReference type="EMBL" id="RXGB01018138">
    <property type="protein sequence ID" value="TMW82611.1"/>
    <property type="molecule type" value="Genomic_DNA"/>
</dbReference>